<keyword evidence="1" id="KW-0812">Transmembrane</keyword>
<protein>
    <submittedName>
        <fullName evidence="4">FecR domain-containing protein</fullName>
    </submittedName>
</protein>
<dbReference type="InterPro" id="IPR006860">
    <property type="entry name" value="FecR"/>
</dbReference>
<dbReference type="Proteomes" id="UP000812270">
    <property type="component" value="Unassembled WGS sequence"/>
</dbReference>
<keyword evidence="1" id="KW-0472">Membrane</keyword>
<evidence type="ECO:0000313" key="4">
    <source>
        <dbReference type="EMBL" id="MBV4360194.1"/>
    </source>
</evidence>
<dbReference type="PANTHER" id="PTHR30273">
    <property type="entry name" value="PERIPLASMIC SIGNAL SENSOR AND SIGMA FACTOR ACTIVATOR FECR-RELATED"/>
    <property type="match status" value="1"/>
</dbReference>
<sequence>MLNEANRVQDLFRKYIDGSATVAELDELDAYLQNEENNTTFQQLLTEELENTAPAAVYDEERWNTVIKRFLPDQGYPLQTTERKPRSLFARIAVAAAIVISSSTAVYYFQHNKSTPVATPMISQFGNDKLPGGDKATLTLANGSVIVLDTAHNGLLTAQNGITIKKLNNGQLLYDASNVASAEDEKAFNTIATPRGGQYQLILPDGSKVWLNAASSLHFPVAFNSKERKVALTGEAYFEIAQNAKAPFKVDTKNGEVNVLGTSFNINAYDNETAEKTTLIDGSVRVNISNNAVLLQPGKQLQYTKATKQSTVNANVEIDKVLAWKNGEFQFTGADIATIMREVERWYDVDVVLEGNVSTEKFVGKIPRNMKLSQFLEVLALNDVHFKIEEKKLIVKP</sequence>
<feature type="transmembrane region" description="Helical" evidence="1">
    <location>
        <begin position="88"/>
        <end position="109"/>
    </location>
</feature>
<evidence type="ECO:0000259" key="3">
    <source>
        <dbReference type="Pfam" id="PF16344"/>
    </source>
</evidence>
<evidence type="ECO:0000256" key="1">
    <source>
        <dbReference type="SAM" id="Phobius"/>
    </source>
</evidence>
<dbReference type="InterPro" id="IPR012373">
    <property type="entry name" value="Ferrdict_sens_TM"/>
</dbReference>
<dbReference type="PANTHER" id="PTHR30273:SF2">
    <property type="entry name" value="PROTEIN FECR"/>
    <property type="match status" value="1"/>
</dbReference>
<feature type="domain" description="FecR protein" evidence="2">
    <location>
        <begin position="190"/>
        <end position="285"/>
    </location>
</feature>
<evidence type="ECO:0000259" key="2">
    <source>
        <dbReference type="Pfam" id="PF04773"/>
    </source>
</evidence>
<dbReference type="GO" id="GO:0016989">
    <property type="term" value="F:sigma factor antagonist activity"/>
    <property type="evidence" value="ECO:0007669"/>
    <property type="project" value="TreeGrafter"/>
</dbReference>
<gene>
    <name evidence="4" type="ORF">KTO63_23720</name>
</gene>
<dbReference type="FunFam" id="2.60.120.1440:FF:000001">
    <property type="entry name" value="Putative anti-sigma factor"/>
    <property type="match status" value="1"/>
</dbReference>
<dbReference type="Pfam" id="PF16344">
    <property type="entry name" value="FecR_C"/>
    <property type="match status" value="1"/>
</dbReference>
<accession>A0A9E2SFB6</accession>
<organism evidence="4 5">
    <name type="scientific">Pinibacter aurantiacus</name>
    <dbReference type="NCBI Taxonomy" id="2851599"/>
    <lineage>
        <taxon>Bacteria</taxon>
        <taxon>Pseudomonadati</taxon>
        <taxon>Bacteroidota</taxon>
        <taxon>Chitinophagia</taxon>
        <taxon>Chitinophagales</taxon>
        <taxon>Chitinophagaceae</taxon>
        <taxon>Pinibacter</taxon>
    </lineage>
</organism>
<dbReference type="EMBL" id="JAHSPG010000017">
    <property type="protein sequence ID" value="MBV4360194.1"/>
    <property type="molecule type" value="Genomic_DNA"/>
</dbReference>
<dbReference type="AlphaFoldDB" id="A0A9E2SFB6"/>
<dbReference type="InterPro" id="IPR032508">
    <property type="entry name" value="FecR_C"/>
</dbReference>
<evidence type="ECO:0000313" key="5">
    <source>
        <dbReference type="Proteomes" id="UP000812270"/>
    </source>
</evidence>
<dbReference type="RefSeq" id="WP_217794460.1">
    <property type="nucleotide sequence ID" value="NZ_JAHSPG010000017.1"/>
</dbReference>
<dbReference type="Pfam" id="PF04773">
    <property type="entry name" value="FecR"/>
    <property type="match status" value="1"/>
</dbReference>
<reference evidence="4" key="1">
    <citation type="submission" date="2021-06" db="EMBL/GenBank/DDBJ databases">
        <authorList>
            <person name="Huq M.A."/>
        </authorList>
    </citation>
    <scope>NUCLEOTIDE SEQUENCE</scope>
    <source>
        <strain evidence="4">MAH-26</strain>
    </source>
</reference>
<proteinExistence type="predicted"/>
<name>A0A9E2SFB6_9BACT</name>
<comment type="caution">
    <text evidence="4">The sequence shown here is derived from an EMBL/GenBank/DDBJ whole genome shotgun (WGS) entry which is preliminary data.</text>
</comment>
<feature type="domain" description="Protein FecR C-terminal" evidence="3">
    <location>
        <begin position="329"/>
        <end position="395"/>
    </location>
</feature>
<keyword evidence="1" id="KW-1133">Transmembrane helix</keyword>
<keyword evidence="5" id="KW-1185">Reference proteome</keyword>